<feature type="transmembrane region" description="Helical" evidence="1">
    <location>
        <begin position="203"/>
        <end position="224"/>
    </location>
</feature>
<keyword evidence="1" id="KW-0472">Membrane</keyword>
<evidence type="ECO:0000256" key="1">
    <source>
        <dbReference type="SAM" id="Phobius"/>
    </source>
</evidence>
<dbReference type="EMBL" id="FRCA01000009">
    <property type="protein sequence ID" value="SHM53059.1"/>
    <property type="molecule type" value="Genomic_DNA"/>
</dbReference>
<name>A0A1M7JIX8_9GAMM</name>
<keyword evidence="1" id="KW-1133">Transmembrane helix</keyword>
<feature type="transmembrane region" description="Helical" evidence="1">
    <location>
        <begin position="178"/>
        <end position="197"/>
    </location>
</feature>
<dbReference type="Proteomes" id="UP000184123">
    <property type="component" value="Unassembled WGS sequence"/>
</dbReference>
<proteinExistence type="predicted"/>
<sequence length="320" mass="33570">MLGVAPGVRFEFLSLPPGCGIRVSCGDLGDVACCAVFPLSRLLALLARVRRYVGVVGSLGVLVLVVVSWCIGISFALGRLGLGLGAVLLLVGMVLLRFVAGPVRVVLRGCRVWIGRSVLWMDILVVALPLAFVFAVVIASFLLAMAGVVMLVLLLVLATAGLVVFVVGLLVLLFVRALCVLGLSDVVSAVAGVVFGGRDLSWLGVHGVCFGVVLLAALGGAVVGHPVGACPPPTRALSIIPVCGDSVVAVWVRFWLGCLAVVVLRRWLAGGLLEVDGVLSVAPGFRSPLLRRDCPADWFRVRCRLSRGFRVLCFACLVAR</sequence>
<feature type="transmembrane region" description="Helical" evidence="1">
    <location>
        <begin position="119"/>
        <end position="142"/>
    </location>
</feature>
<reference evidence="2 3" key="1">
    <citation type="submission" date="2016-11" db="EMBL/GenBank/DDBJ databases">
        <authorList>
            <person name="Jaros S."/>
            <person name="Januszkiewicz K."/>
            <person name="Wedrychowicz H."/>
        </authorList>
    </citation>
    <scope>NUCLEOTIDE SEQUENCE [LARGE SCALE GENOMIC DNA]</scope>
    <source>
        <strain evidence="2 3">DSM 4740</strain>
    </source>
</reference>
<feature type="transmembrane region" description="Helical" evidence="1">
    <location>
        <begin position="236"/>
        <end position="256"/>
    </location>
</feature>
<protein>
    <submittedName>
        <fullName evidence="2">Uncharacterized protein</fullName>
    </submittedName>
</protein>
<accession>A0A1M7JIX8</accession>
<keyword evidence="1" id="KW-0812">Transmembrane</keyword>
<gene>
    <name evidence="2" type="ORF">SAMN05660971_03190</name>
</gene>
<feature type="transmembrane region" description="Helical" evidence="1">
    <location>
        <begin position="148"/>
        <end position="171"/>
    </location>
</feature>
<organism evidence="2 3">
    <name type="scientific">Halomonas cupida</name>
    <dbReference type="NCBI Taxonomy" id="44933"/>
    <lineage>
        <taxon>Bacteria</taxon>
        <taxon>Pseudomonadati</taxon>
        <taxon>Pseudomonadota</taxon>
        <taxon>Gammaproteobacteria</taxon>
        <taxon>Oceanospirillales</taxon>
        <taxon>Halomonadaceae</taxon>
        <taxon>Halomonas</taxon>
    </lineage>
</organism>
<evidence type="ECO:0000313" key="3">
    <source>
        <dbReference type="Proteomes" id="UP000184123"/>
    </source>
</evidence>
<feature type="transmembrane region" description="Helical" evidence="1">
    <location>
        <begin position="52"/>
        <end position="77"/>
    </location>
</feature>
<evidence type="ECO:0000313" key="2">
    <source>
        <dbReference type="EMBL" id="SHM53059.1"/>
    </source>
</evidence>
<feature type="transmembrane region" description="Helical" evidence="1">
    <location>
        <begin position="83"/>
        <end position="107"/>
    </location>
</feature>
<dbReference type="AlphaFoldDB" id="A0A1M7JIX8"/>